<dbReference type="GO" id="GO:0000266">
    <property type="term" value="P:mitochondrial fission"/>
    <property type="evidence" value="ECO:0007669"/>
    <property type="project" value="TreeGrafter"/>
</dbReference>
<dbReference type="SUPFAM" id="SSF52540">
    <property type="entry name" value="P-loop containing nucleoside triphosphate hydrolases"/>
    <property type="match status" value="1"/>
</dbReference>
<sequence>MEYTEHDDLGDQAILAKIDRLRETNVGTFIPLPQLVVVGDQSSGKSSALESLTGFSFPRAASLCTRYATQISCAREPEKKISVSIIPRPDADAALKARLLAFHRELKDMDNDQLADIFKEKPLPTKANACMGIRMNEGGDADNNNLSAFSEDILRINMSGPDQVHLTVIDVPGLFRLPTPGLTTESDVQLVRNIVKSYMKDSRTIILAVMPCNVDITTQEILTLAEQADPDGLRTMGVLTKPDLATEAATQAAVLDLVQGRRNPLKLGYCVIRNRGADDHTSTAADRRAAEAAFFRQPPWSSIQPQCGTAALKAKLRTLLFGLTKRELPQVQADMARRRRECTAALAALGPSRADKDAQQQYLVGIAARMQDVTKSALSGSYAGEALFQRDGGRLRLITRLIRLNEGFADTFAKRGHYQHFHGPSEGEDGEDGEDGEEGESYSKGEDDDDSSEEATLDADVPLDAYPELGDVVEDTHYQCPRPREGPITDLIQEVYDSSRGPELGTFSGTILAAVFDTATQKWEPLVLAHVGRAIVLVHDYLYRLLRAVCPDAAVGDALWAALQDELCAEYRRALDHARFLLDVERGHPPVTFDDAFNATLQAKRQARLVAGIEGLAVRRGVHDATPVVPLALVGQHAVDMKNTQHVCADILDTVESYYHVARTRFVDTVLQQAVYHFLLTGARSPLKVFRAERMLQLLPAELAAIAGEDAATRHERTVLTRKLESLNQAMAVLRT</sequence>
<dbReference type="GO" id="GO:0008017">
    <property type="term" value="F:microtubule binding"/>
    <property type="evidence" value="ECO:0007669"/>
    <property type="project" value="TreeGrafter"/>
</dbReference>
<comment type="caution">
    <text evidence="6">The sequence shown here is derived from an EMBL/GenBank/DDBJ whole genome shotgun (WGS) entry which is preliminary data.</text>
</comment>
<organism evidence="6 7">
    <name type="scientific">Niveomyces insectorum RCEF 264</name>
    <dbReference type="NCBI Taxonomy" id="1081102"/>
    <lineage>
        <taxon>Eukaryota</taxon>
        <taxon>Fungi</taxon>
        <taxon>Dikarya</taxon>
        <taxon>Ascomycota</taxon>
        <taxon>Pezizomycotina</taxon>
        <taxon>Sordariomycetes</taxon>
        <taxon>Hypocreomycetidae</taxon>
        <taxon>Hypocreales</taxon>
        <taxon>Cordycipitaceae</taxon>
        <taxon>Niveomyces</taxon>
    </lineage>
</organism>
<dbReference type="AlphaFoldDB" id="A0A167S0M8"/>
<name>A0A167S0M8_9HYPO</name>
<dbReference type="InterPro" id="IPR000375">
    <property type="entry name" value="Dynamin_stalk"/>
</dbReference>
<dbReference type="GO" id="GO:0048312">
    <property type="term" value="P:intracellular distribution of mitochondria"/>
    <property type="evidence" value="ECO:0007669"/>
    <property type="project" value="TreeGrafter"/>
</dbReference>
<dbReference type="Gene3D" id="3.40.50.300">
    <property type="entry name" value="P-loop containing nucleotide triphosphate hydrolases"/>
    <property type="match status" value="1"/>
</dbReference>
<dbReference type="Pfam" id="PF01031">
    <property type="entry name" value="Dynamin_M"/>
    <property type="match status" value="1"/>
</dbReference>
<feature type="region of interest" description="Disordered" evidence="3">
    <location>
        <begin position="418"/>
        <end position="461"/>
    </location>
</feature>
<evidence type="ECO:0000256" key="3">
    <source>
        <dbReference type="SAM" id="MobiDB-lite"/>
    </source>
</evidence>
<dbReference type="PANTHER" id="PTHR11566">
    <property type="entry name" value="DYNAMIN"/>
    <property type="match status" value="1"/>
</dbReference>
<dbReference type="Pfam" id="PF02212">
    <property type="entry name" value="GED"/>
    <property type="match status" value="1"/>
</dbReference>
<dbReference type="InterPro" id="IPR020850">
    <property type="entry name" value="GED_dom"/>
</dbReference>
<dbReference type="InterPro" id="IPR003130">
    <property type="entry name" value="GED"/>
</dbReference>
<dbReference type="GO" id="GO:0016020">
    <property type="term" value="C:membrane"/>
    <property type="evidence" value="ECO:0007669"/>
    <property type="project" value="TreeGrafter"/>
</dbReference>
<dbReference type="CDD" id="cd08771">
    <property type="entry name" value="DLP_1"/>
    <property type="match status" value="1"/>
</dbReference>
<evidence type="ECO:0000256" key="1">
    <source>
        <dbReference type="ARBA" id="ARBA00022741"/>
    </source>
</evidence>
<dbReference type="GO" id="GO:0005739">
    <property type="term" value="C:mitochondrion"/>
    <property type="evidence" value="ECO:0007669"/>
    <property type="project" value="TreeGrafter"/>
</dbReference>
<evidence type="ECO:0000313" key="7">
    <source>
        <dbReference type="Proteomes" id="UP000076874"/>
    </source>
</evidence>
<dbReference type="InterPro" id="IPR030381">
    <property type="entry name" value="G_DYNAMIN_dom"/>
</dbReference>
<dbReference type="Pfam" id="PF00350">
    <property type="entry name" value="Dynamin_N"/>
    <property type="match status" value="1"/>
</dbReference>
<dbReference type="SMART" id="SM00053">
    <property type="entry name" value="DYNc"/>
    <property type="match status" value="1"/>
</dbReference>
<dbReference type="GO" id="GO:0005874">
    <property type="term" value="C:microtubule"/>
    <property type="evidence" value="ECO:0007669"/>
    <property type="project" value="TreeGrafter"/>
</dbReference>
<dbReference type="InterPro" id="IPR045063">
    <property type="entry name" value="Dynamin_N"/>
</dbReference>
<dbReference type="InterPro" id="IPR027417">
    <property type="entry name" value="P-loop_NTPase"/>
</dbReference>
<dbReference type="OrthoDB" id="415706at2759"/>
<dbReference type="STRING" id="1081102.A0A167S0M8"/>
<reference evidence="6 7" key="1">
    <citation type="journal article" date="2016" name="Genome Biol. Evol.">
        <title>Divergent and convergent evolution of fungal pathogenicity.</title>
        <authorList>
            <person name="Shang Y."/>
            <person name="Xiao G."/>
            <person name="Zheng P."/>
            <person name="Cen K."/>
            <person name="Zhan S."/>
            <person name="Wang C."/>
        </authorList>
    </citation>
    <scope>NUCLEOTIDE SEQUENCE [LARGE SCALE GENOMIC DNA]</scope>
    <source>
        <strain evidence="6 7">RCEF 264</strain>
    </source>
</reference>
<dbReference type="GO" id="GO:0016559">
    <property type="term" value="P:peroxisome fission"/>
    <property type="evidence" value="ECO:0007669"/>
    <property type="project" value="TreeGrafter"/>
</dbReference>
<accession>A0A167S0M8</accession>
<keyword evidence="1" id="KW-0547">Nucleotide-binding</keyword>
<evidence type="ECO:0000259" key="4">
    <source>
        <dbReference type="PROSITE" id="PS51388"/>
    </source>
</evidence>
<feature type="domain" description="GED" evidence="4">
    <location>
        <begin position="648"/>
        <end position="736"/>
    </location>
</feature>
<gene>
    <name evidence="6" type="ORF">SPI_06317</name>
</gene>
<dbReference type="PANTHER" id="PTHR11566:SF215">
    <property type="entry name" value="DYNAMIN GTPASE"/>
    <property type="match status" value="1"/>
</dbReference>
<keyword evidence="7" id="KW-1185">Reference proteome</keyword>
<dbReference type="PRINTS" id="PR00195">
    <property type="entry name" value="DYNAMIN"/>
</dbReference>
<dbReference type="InterPro" id="IPR022812">
    <property type="entry name" value="Dynamin"/>
</dbReference>
<dbReference type="GO" id="GO:0003924">
    <property type="term" value="F:GTPase activity"/>
    <property type="evidence" value="ECO:0007669"/>
    <property type="project" value="InterPro"/>
</dbReference>
<feature type="compositionally biased region" description="Acidic residues" evidence="3">
    <location>
        <begin position="426"/>
        <end position="457"/>
    </location>
</feature>
<dbReference type="FunFam" id="3.40.50.300:FF:001425">
    <property type="entry name" value="Dynamin GTPase, putative"/>
    <property type="match status" value="1"/>
</dbReference>
<evidence type="ECO:0000313" key="6">
    <source>
        <dbReference type="EMBL" id="OAA59115.1"/>
    </source>
</evidence>
<dbReference type="PROSITE" id="PS51388">
    <property type="entry name" value="GED"/>
    <property type="match status" value="1"/>
</dbReference>
<dbReference type="GO" id="GO:0006897">
    <property type="term" value="P:endocytosis"/>
    <property type="evidence" value="ECO:0007669"/>
    <property type="project" value="TreeGrafter"/>
</dbReference>
<dbReference type="InterPro" id="IPR001401">
    <property type="entry name" value="Dynamin_GTPase"/>
</dbReference>
<dbReference type="Proteomes" id="UP000076874">
    <property type="component" value="Unassembled WGS sequence"/>
</dbReference>
<proteinExistence type="predicted"/>
<evidence type="ECO:0000256" key="2">
    <source>
        <dbReference type="ARBA" id="ARBA00023134"/>
    </source>
</evidence>
<keyword evidence="2" id="KW-0342">GTP-binding</keyword>
<dbReference type="GO" id="GO:0005525">
    <property type="term" value="F:GTP binding"/>
    <property type="evidence" value="ECO:0007669"/>
    <property type="project" value="InterPro"/>
</dbReference>
<feature type="domain" description="Dynamin-type G" evidence="5">
    <location>
        <begin position="29"/>
        <end position="329"/>
    </location>
</feature>
<dbReference type="PROSITE" id="PS51718">
    <property type="entry name" value="G_DYNAMIN_2"/>
    <property type="match status" value="1"/>
</dbReference>
<evidence type="ECO:0000259" key="5">
    <source>
        <dbReference type="PROSITE" id="PS51718"/>
    </source>
</evidence>
<dbReference type="EMBL" id="AZHD01000011">
    <property type="protein sequence ID" value="OAA59115.1"/>
    <property type="molecule type" value="Genomic_DNA"/>
</dbReference>
<protein>
    <submittedName>
        <fullName evidence="6">Interferon-induced GTP-binding protein Mx2</fullName>
    </submittedName>
</protein>